<dbReference type="Proteomes" id="UP000262832">
    <property type="component" value="Chromosome II"/>
</dbReference>
<evidence type="ECO:0000313" key="2">
    <source>
        <dbReference type="Proteomes" id="UP000262832"/>
    </source>
</evidence>
<name>A0ABM6YXE3_9VIBR</name>
<accession>A0ABM6YXE3</accession>
<sequence length="62" mass="6742">MRLWHCAKVGTCGANVVHLKSVTAKKPAALPSHFCYAKDARELGARDASLDSHPCPPLRRCV</sequence>
<dbReference type="EMBL" id="CP032094">
    <property type="protein sequence ID" value="AXY02577.1"/>
    <property type="molecule type" value="Genomic_DNA"/>
</dbReference>
<proteinExistence type="predicted"/>
<organism evidence="1 2">
    <name type="scientific">Vibrio alfacsensis</name>
    <dbReference type="NCBI Taxonomy" id="1074311"/>
    <lineage>
        <taxon>Bacteria</taxon>
        <taxon>Pseudomonadati</taxon>
        <taxon>Pseudomonadota</taxon>
        <taxon>Gammaproteobacteria</taxon>
        <taxon>Vibrionales</taxon>
        <taxon>Vibrionaceae</taxon>
        <taxon>Vibrio</taxon>
    </lineage>
</organism>
<gene>
    <name evidence="1" type="ORF">D1115_16170</name>
</gene>
<keyword evidence="2" id="KW-1185">Reference proteome</keyword>
<evidence type="ECO:0000313" key="1">
    <source>
        <dbReference type="EMBL" id="AXY02577.1"/>
    </source>
</evidence>
<reference evidence="1 2" key="1">
    <citation type="submission" date="2018-08" db="EMBL/GenBank/DDBJ databases">
        <title>Genomic taxonomy of the Vibrionaceae family.</title>
        <authorList>
            <person name="Gomez-Gil B."/>
            <person name="Tanaka M."/>
            <person name="Sawabe T."/>
            <person name="Enciso-Ibarra K."/>
        </authorList>
    </citation>
    <scope>NUCLEOTIDE SEQUENCE [LARGE SCALE GENOMIC DNA]</scope>
    <source>
        <strain evidence="1 2">CAIM 1831</strain>
    </source>
</reference>
<protein>
    <submittedName>
        <fullName evidence="1">Uncharacterized protein</fullName>
    </submittedName>
</protein>